<dbReference type="Pfam" id="PF04883">
    <property type="entry name" value="HK97-gp10_like"/>
    <property type="match status" value="1"/>
</dbReference>
<evidence type="ECO:0000313" key="1">
    <source>
        <dbReference type="EMBL" id="PST39068.1"/>
    </source>
</evidence>
<keyword evidence="2" id="KW-1185">Reference proteome</keyword>
<dbReference type="RefSeq" id="WP_107000217.1">
    <property type="nucleotide sequence ID" value="NZ_PYLO01000001.1"/>
</dbReference>
<reference evidence="1 2" key="1">
    <citation type="submission" date="2018-03" db="EMBL/GenBank/DDBJ databases">
        <title>Lachnoclostridium SNUG30386 gen.nov., sp.nov., isolated from human faeces.</title>
        <authorList>
            <person name="Seo B."/>
            <person name="Jeon K."/>
            <person name="Ko G."/>
        </authorList>
    </citation>
    <scope>NUCLEOTIDE SEQUENCE [LARGE SCALE GENOMIC DNA]</scope>
    <source>
        <strain evidence="1 2">SNUG30386</strain>
    </source>
</reference>
<protein>
    <recommendedName>
        <fullName evidence="3">HK97 gp10 family phage protein</fullName>
    </recommendedName>
</protein>
<accession>A0A2T3FUW3</accession>
<sequence length="125" mass="13456">MSRTVSIDEMADAINEGLKEYATLASSQVKSAVRKSAKTVKDQISANAPSRTGAYKGSWVATKQSESSQSLQMVVHSKNRYQLAHLLEKGHAKRGGGRVAGRPHIAPAEQAGIEQLQSLIEKALK</sequence>
<dbReference type="EMBL" id="PYLO01000001">
    <property type="protein sequence ID" value="PST39068.1"/>
    <property type="molecule type" value="Genomic_DNA"/>
</dbReference>
<dbReference type="AlphaFoldDB" id="A0A2T3FUW3"/>
<organism evidence="1 2">
    <name type="scientific">Clostridium fessum</name>
    <dbReference type="NCBI Taxonomy" id="2126740"/>
    <lineage>
        <taxon>Bacteria</taxon>
        <taxon>Bacillati</taxon>
        <taxon>Bacillota</taxon>
        <taxon>Clostridia</taxon>
        <taxon>Eubacteriales</taxon>
        <taxon>Clostridiaceae</taxon>
        <taxon>Clostridium</taxon>
    </lineage>
</organism>
<evidence type="ECO:0000313" key="2">
    <source>
        <dbReference type="Proteomes" id="UP000241048"/>
    </source>
</evidence>
<gene>
    <name evidence="1" type="ORF">C7U56_03895</name>
</gene>
<dbReference type="InterPro" id="IPR010064">
    <property type="entry name" value="HK97-gp10_tail"/>
</dbReference>
<dbReference type="Proteomes" id="UP000241048">
    <property type="component" value="Unassembled WGS sequence"/>
</dbReference>
<name>A0A2T3FUW3_9CLOT</name>
<proteinExistence type="predicted"/>
<comment type="caution">
    <text evidence="1">The sequence shown here is derived from an EMBL/GenBank/DDBJ whole genome shotgun (WGS) entry which is preliminary data.</text>
</comment>
<evidence type="ECO:0008006" key="3">
    <source>
        <dbReference type="Google" id="ProtNLM"/>
    </source>
</evidence>